<dbReference type="NCBIfam" id="NF001770">
    <property type="entry name" value="PRK00509.1"/>
    <property type="match status" value="1"/>
</dbReference>
<dbReference type="GO" id="GO:0006526">
    <property type="term" value="P:L-arginine biosynthetic process"/>
    <property type="evidence" value="ECO:0007669"/>
    <property type="project" value="UniProtKB-UniPathway"/>
</dbReference>
<dbReference type="FunFam" id="3.90.1260.10:FF:000003">
    <property type="entry name" value="Argininosuccinate synthase"/>
    <property type="match status" value="1"/>
</dbReference>
<dbReference type="Pfam" id="PF00764">
    <property type="entry name" value="Arginosuc_synth"/>
    <property type="match status" value="1"/>
</dbReference>
<accession>A0A7R9ATZ3</accession>
<evidence type="ECO:0000256" key="13">
    <source>
        <dbReference type="ARBA" id="ARBA00049077"/>
    </source>
</evidence>
<evidence type="ECO:0000256" key="12">
    <source>
        <dbReference type="ARBA" id="ARBA00029916"/>
    </source>
</evidence>
<comment type="pathway">
    <text evidence="1">Amino-acid biosynthesis; L-arginine biosynthesis; L-arginine from L-ornithine and carbamoyl phosphate: step 2/3.</text>
</comment>
<evidence type="ECO:0000256" key="6">
    <source>
        <dbReference type="ARBA" id="ARBA00022436"/>
    </source>
</evidence>
<feature type="domain" description="Arginosuccinate synthase C-terminal" evidence="15">
    <location>
        <begin position="193"/>
        <end position="416"/>
    </location>
</feature>
<dbReference type="NCBIfam" id="TIGR00032">
    <property type="entry name" value="argG"/>
    <property type="match status" value="1"/>
</dbReference>
<dbReference type="SUPFAM" id="SSF52402">
    <property type="entry name" value="Adenine nucleotide alpha hydrolases-like"/>
    <property type="match status" value="1"/>
</dbReference>
<evidence type="ECO:0000256" key="5">
    <source>
        <dbReference type="ARBA" id="ARBA00014810"/>
    </source>
</evidence>
<dbReference type="PROSITE" id="PS00565">
    <property type="entry name" value="ARGININOSUCCIN_SYN_2"/>
    <property type="match status" value="1"/>
</dbReference>
<sequence>MNIEVARRSPRDIPDMAKETVVLAYSGGLDTSCILLWLLEQGYDVVAYMANIGQEEDFDEAKKKATKIGAKKVIIEDLRESFVKEFVWPAVSSGLIYESRYLLGTSLARPCISLGLVKAARKEGATYVSHGATGKGNDQVRFELSCYALWPQVKILAPWRIREFTERFQGRQDLLQYAASHGIPVPVTTKAPWSMDANLMHISYESGILEDPSQAAPPEIYQMTTDPMKSPDTPTLLEITFKNGVPASVKNQTDGRGPYTNPLEMFVYLNKVAGQNGVGRIDIVENRFLGLKSRGVYETPGGTILHQAHVDLEAFCLDREVLRLKSYLRDKMADYVYNGFWFSPECEFVRGSIQLSQEHVTGWVRIQLYKGTALAVSRNSLVALYNQSLVSMDEHGDFEPEDATGFIKTHAIRLREFQRFKTQVANLNK</sequence>
<organism evidence="16">
    <name type="scientific">Timema shepardi</name>
    <name type="common">Walking stick</name>
    <dbReference type="NCBI Taxonomy" id="629360"/>
    <lineage>
        <taxon>Eukaryota</taxon>
        <taxon>Metazoa</taxon>
        <taxon>Ecdysozoa</taxon>
        <taxon>Arthropoda</taxon>
        <taxon>Hexapoda</taxon>
        <taxon>Insecta</taxon>
        <taxon>Pterygota</taxon>
        <taxon>Neoptera</taxon>
        <taxon>Polyneoptera</taxon>
        <taxon>Phasmatodea</taxon>
        <taxon>Timematodea</taxon>
        <taxon>Timematoidea</taxon>
        <taxon>Timematidae</taxon>
        <taxon>Timema</taxon>
    </lineage>
</organism>
<dbReference type="InterPro" id="IPR018223">
    <property type="entry name" value="Arginosuc_synth_CS"/>
</dbReference>
<dbReference type="PANTHER" id="PTHR11587">
    <property type="entry name" value="ARGININOSUCCINATE SYNTHASE"/>
    <property type="match status" value="1"/>
</dbReference>
<dbReference type="FunFam" id="3.40.50.620:FF:000019">
    <property type="entry name" value="Argininosuccinate synthase"/>
    <property type="match status" value="1"/>
</dbReference>
<dbReference type="InterPro" id="IPR001518">
    <property type="entry name" value="Arginosuc_synth"/>
</dbReference>
<comment type="pathway">
    <text evidence="2">Nitrogen metabolism; urea cycle; (N(omega)-L-arginino)succinate from L-aspartate and L-citrulline: step 1/1.</text>
</comment>
<dbReference type="InterPro" id="IPR014729">
    <property type="entry name" value="Rossmann-like_a/b/a_fold"/>
</dbReference>
<dbReference type="Pfam" id="PF20979">
    <property type="entry name" value="Arginosuc_syn_C"/>
    <property type="match status" value="1"/>
</dbReference>
<dbReference type="PROSITE" id="PS00564">
    <property type="entry name" value="ARGININOSUCCIN_SYN_1"/>
    <property type="match status" value="1"/>
</dbReference>
<dbReference type="Gene3D" id="1.20.5.470">
    <property type="entry name" value="Single helix bin"/>
    <property type="match status" value="1"/>
</dbReference>
<evidence type="ECO:0000256" key="11">
    <source>
        <dbReference type="ARBA" id="ARBA00022840"/>
    </source>
</evidence>
<dbReference type="GO" id="GO:0005737">
    <property type="term" value="C:cytoplasm"/>
    <property type="evidence" value="ECO:0007669"/>
    <property type="project" value="TreeGrafter"/>
</dbReference>
<keyword evidence="11" id="KW-0067">ATP-binding</keyword>
<comment type="subunit">
    <text evidence="3">Homotetramer.</text>
</comment>
<keyword evidence="7" id="KW-0055">Arginine biosynthesis</keyword>
<protein>
    <recommendedName>
        <fullName evidence="5">Argininosuccinate synthase</fullName>
        <ecNumber evidence="4">6.3.4.5</ecNumber>
    </recommendedName>
    <alternativeName>
        <fullName evidence="12">Citrulline--aspartate ligase</fullName>
    </alternativeName>
</protein>
<gene>
    <name evidence="16" type="ORF">TSIB3V08_LOCUS4754</name>
</gene>
<evidence type="ECO:0000256" key="2">
    <source>
        <dbReference type="ARBA" id="ARBA00005154"/>
    </source>
</evidence>
<evidence type="ECO:0000313" key="16">
    <source>
        <dbReference type="EMBL" id="CAD7260582.1"/>
    </source>
</evidence>
<dbReference type="InterPro" id="IPR048268">
    <property type="entry name" value="Arginosuc_syn_C"/>
</dbReference>
<evidence type="ECO:0000256" key="3">
    <source>
        <dbReference type="ARBA" id="ARBA00011881"/>
    </source>
</evidence>
<dbReference type="Gene3D" id="3.40.50.620">
    <property type="entry name" value="HUPs"/>
    <property type="match status" value="1"/>
</dbReference>
<evidence type="ECO:0000256" key="10">
    <source>
        <dbReference type="ARBA" id="ARBA00022741"/>
    </source>
</evidence>
<name>A0A7R9ATZ3_TIMSH</name>
<dbReference type="EC" id="6.3.4.5" evidence="4"/>
<evidence type="ECO:0000256" key="1">
    <source>
        <dbReference type="ARBA" id="ARBA00004967"/>
    </source>
</evidence>
<dbReference type="GO" id="GO:0000050">
    <property type="term" value="P:urea cycle"/>
    <property type="evidence" value="ECO:0007669"/>
    <property type="project" value="UniProtKB-UniPathway"/>
</dbReference>
<evidence type="ECO:0000256" key="7">
    <source>
        <dbReference type="ARBA" id="ARBA00022571"/>
    </source>
</evidence>
<dbReference type="EMBL" id="OC001746">
    <property type="protein sequence ID" value="CAD7260582.1"/>
    <property type="molecule type" value="Genomic_DNA"/>
</dbReference>
<dbReference type="GO" id="GO:0005524">
    <property type="term" value="F:ATP binding"/>
    <property type="evidence" value="ECO:0007669"/>
    <property type="project" value="UniProtKB-KW"/>
</dbReference>
<dbReference type="Gene3D" id="3.90.1260.10">
    <property type="entry name" value="Argininosuccinate synthetase, chain A, domain 2"/>
    <property type="match status" value="1"/>
</dbReference>
<dbReference type="AlphaFoldDB" id="A0A7R9ATZ3"/>
<dbReference type="UniPathway" id="UPA00158">
    <property type="reaction ID" value="UER00272"/>
</dbReference>
<reference evidence="16" key="1">
    <citation type="submission" date="2020-11" db="EMBL/GenBank/DDBJ databases">
        <authorList>
            <person name="Tran Van P."/>
        </authorList>
    </citation>
    <scope>NUCLEOTIDE SEQUENCE</scope>
</reference>
<keyword evidence="10" id="KW-0547">Nucleotide-binding</keyword>
<keyword evidence="9" id="KW-0028">Amino-acid biosynthesis</keyword>
<dbReference type="UniPathway" id="UPA00068">
    <property type="reaction ID" value="UER00113"/>
</dbReference>
<evidence type="ECO:0000256" key="8">
    <source>
        <dbReference type="ARBA" id="ARBA00022598"/>
    </source>
</evidence>
<dbReference type="InterPro" id="IPR048267">
    <property type="entry name" value="Arginosuc_syn_N"/>
</dbReference>
<evidence type="ECO:0000259" key="15">
    <source>
        <dbReference type="Pfam" id="PF20979"/>
    </source>
</evidence>
<evidence type="ECO:0000259" key="14">
    <source>
        <dbReference type="Pfam" id="PF00764"/>
    </source>
</evidence>
<evidence type="ECO:0000256" key="9">
    <source>
        <dbReference type="ARBA" id="ARBA00022605"/>
    </source>
</evidence>
<dbReference type="InterPro" id="IPR023434">
    <property type="entry name" value="Arginosuc_synth_type_1_subfam"/>
</dbReference>
<dbReference type="HAMAP" id="MF_00005">
    <property type="entry name" value="Arg_succ_synth_type1"/>
    <property type="match status" value="1"/>
</dbReference>
<evidence type="ECO:0000256" key="4">
    <source>
        <dbReference type="ARBA" id="ARBA00012286"/>
    </source>
</evidence>
<keyword evidence="6" id="KW-0835">Urea cycle</keyword>
<dbReference type="SUPFAM" id="SSF69864">
    <property type="entry name" value="Argininosuccinate synthetase, C-terminal domain"/>
    <property type="match status" value="1"/>
</dbReference>
<proteinExistence type="inferred from homology"/>
<dbReference type="GO" id="GO:0004055">
    <property type="term" value="F:argininosuccinate synthase activity"/>
    <property type="evidence" value="ECO:0007669"/>
    <property type="project" value="UniProtKB-EC"/>
</dbReference>
<feature type="domain" description="Arginosuccinate synthase-like N-terminal" evidence="14">
    <location>
        <begin position="21"/>
        <end position="184"/>
    </location>
</feature>
<dbReference type="GO" id="GO:0000053">
    <property type="term" value="P:argininosuccinate metabolic process"/>
    <property type="evidence" value="ECO:0007669"/>
    <property type="project" value="TreeGrafter"/>
</dbReference>
<comment type="catalytic activity">
    <reaction evidence="13">
        <text>L-citrulline + L-aspartate + ATP = 2-(N(omega)-L-arginino)succinate + AMP + diphosphate + H(+)</text>
        <dbReference type="Rhea" id="RHEA:10932"/>
        <dbReference type="ChEBI" id="CHEBI:15378"/>
        <dbReference type="ChEBI" id="CHEBI:29991"/>
        <dbReference type="ChEBI" id="CHEBI:30616"/>
        <dbReference type="ChEBI" id="CHEBI:33019"/>
        <dbReference type="ChEBI" id="CHEBI:57472"/>
        <dbReference type="ChEBI" id="CHEBI:57743"/>
        <dbReference type="ChEBI" id="CHEBI:456215"/>
        <dbReference type="EC" id="6.3.4.5"/>
    </reaction>
</comment>
<keyword evidence="8" id="KW-0436">Ligase</keyword>
<dbReference type="PANTHER" id="PTHR11587:SF2">
    <property type="entry name" value="ARGININOSUCCINATE SYNTHASE"/>
    <property type="match status" value="1"/>
</dbReference>
<dbReference type="InterPro" id="IPR024074">
    <property type="entry name" value="AS_cat/multimer_dom_body"/>
</dbReference>
<dbReference type="CDD" id="cd01999">
    <property type="entry name" value="ASS"/>
    <property type="match status" value="1"/>
</dbReference>